<name>A0A9D1CU17_9FIRM</name>
<dbReference type="PANTHER" id="PTHR35867">
    <property type="entry name" value="PROTEIN RSEC"/>
    <property type="match status" value="1"/>
</dbReference>
<dbReference type="Proteomes" id="UP000824262">
    <property type="component" value="Unassembled WGS sequence"/>
</dbReference>
<feature type="transmembrane region" description="Helical" evidence="1">
    <location>
        <begin position="67"/>
        <end position="88"/>
    </location>
</feature>
<evidence type="ECO:0000313" key="2">
    <source>
        <dbReference type="EMBL" id="HIQ79639.1"/>
    </source>
</evidence>
<protein>
    <submittedName>
        <fullName evidence="2">SoxR reducing system RseC family protein</fullName>
    </submittedName>
</protein>
<keyword evidence="1" id="KW-0472">Membrane</keyword>
<accession>A0A9D1CU17</accession>
<dbReference type="InterPro" id="IPR007359">
    <property type="entry name" value="SigmaE_reg_RseC_MucC"/>
</dbReference>
<feature type="transmembrane region" description="Helical" evidence="1">
    <location>
        <begin position="100"/>
        <end position="117"/>
    </location>
</feature>
<evidence type="ECO:0000256" key="1">
    <source>
        <dbReference type="SAM" id="Phobius"/>
    </source>
</evidence>
<proteinExistence type="predicted"/>
<keyword evidence="1" id="KW-1133">Transmembrane helix</keyword>
<dbReference type="PANTHER" id="PTHR35867:SF1">
    <property type="entry name" value="PROTEIN RSEC"/>
    <property type="match status" value="1"/>
</dbReference>
<evidence type="ECO:0000313" key="3">
    <source>
        <dbReference type="Proteomes" id="UP000824262"/>
    </source>
</evidence>
<sequence length="141" mass="15085">MTQYAIIKKLTGPDTAEAEVLRGTACGGDCGSCETCHYASKLRVEVKNELGAMPGDRVEIETQTSRVLGAAVLVYVVPFVLFFIGYAIAAAMGLSEGQSIIVSFVFFAAGFLFAALFSRRKSSKPITYEVRDIITSGADTI</sequence>
<reference evidence="2" key="2">
    <citation type="journal article" date="2021" name="PeerJ">
        <title>Extensive microbial diversity within the chicken gut microbiome revealed by metagenomics and culture.</title>
        <authorList>
            <person name="Gilroy R."/>
            <person name="Ravi A."/>
            <person name="Getino M."/>
            <person name="Pursley I."/>
            <person name="Horton D.L."/>
            <person name="Alikhan N.F."/>
            <person name="Baker D."/>
            <person name="Gharbi K."/>
            <person name="Hall N."/>
            <person name="Watson M."/>
            <person name="Adriaenssens E.M."/>
            <person name="Foster-Nyarko E."/>
            <person name="Jarju S."/>
            <person name="Secka A."/>
            <person name="Antonio M."/>
            <person name="Oren A."/>
            <person name="Chaudhuri R.R."/>
            <person name="La Ragione R."/>
            <person name="Hildebrand F."/>
            <person name="Pallen M.J."/>
        </authorList>
    </citation>
    <scope>NUCLEOTIDE SEQUENCE</scope>
    <source>
        <strain evidence="2">ChiBcolR7-354</strain>
    </source>
</reference>
<dbReference type="EMBL" id="DVGA01000116">
    <property type="protein sequence ID" value="HIQ79639.1"/>
    <property type="molecule type" value="Genomic_DNA"/>
</dbReference>
<gene>
    <name evidence="2" type="ORF">IAB77_10335</name>
</gene>
<dbReference type="Pfam" id="PF04246">
    <property type="entry name" value="RseC_MucC"/>
    <property type="match status" value="1"/>
</dbReference>
<keyword evidence="1" id="KW-0812">Transmembrane</keyword>
<dbReference type="AlphaFoldDB" id="A0A9D1CU17"/>
<comment type="caution">
    <text evidence="2">The sequence shown here is derived from an EMBL/GenBank/DDBJ whole genome shotgun (WGS) entry which is preliminary data.</text>
</comment>
<reference evidence="2" key="1">
    <citation type="submission" date="2020-10" db="EMBL/GenBank/DDBJ databases">
        <authorList>
            <person name="Gilroy R."/>
        </authorList>
    </citation>
    <scope>NUCLEOTIDE SEQUENCE</scope>
    <source>
        <strain evidence="2">ChiBcolR7-354</strain>
    </source>
</reference>
<organism evidence="2 3">
    <name type="scientific">Candidatus Scatomorpha intestinavium</name>
    <dbReference type="NCBI Taxonomy" id="2840922"/>
    <lineage>
        <taxon>Bacteria</taxon>
        <taxon>Bacillati</taxon>
        <taxon>Bacillota</taxon>
        <taxon>Clostridia</taxon>
        <taxon>Eubacteriales</taxon>
        <taxon>Candidatus Scatomorpha</taxon>
    </lineage>
</organism>